<dbReference type="InterPro" id="IPR008979">
    <property type="entry name" value="Galactose-bd-like_sf"/>
</dbReference>
<accession>A0A4Y9Z214</accession>
<gene>
    <name evidence="4" type="ORF">EVJ58_g1246</name>
</gene>
<dbReference type="Pfam" id="PF06201">
    <property type="entry name" value="PITH"/>
    <property type="match status" value="1"/>
</dbReference>
<comment type="similarity">
    <text evidence="1">Belongs to the PITHD1 family.</text>
</comment>
<comment type="caution">
    <text evidence="4">The sequence shown here is derived from an EMBL/GenBank/DDBJ whole genome shotgun (WGS) entry which is preliminary data.</text>
</comment>
<dbReference type="PROSITE" id="PS51532">
    <property type="entry name" value="PITH"/>
    <property type="match status" value="1"/>
</dbReference>
<dbReference type="Gene3D" id="2.60.120.470">
    <property type="entry name" value="PITH domain"/>
    <property type="match status" value="1"/>
</dbReference>
<dbReference type="Proteomes" id="UP000298390">
    <property type="component" value="Unassembled WGS sequence"/>
</dbReference>
<evidence type="ECO:0000256" key="2">
    <source>
        <dbReference type="SAM" id="MobiDB-lite"/>
    </source>
</evidence>
<dbReference type="SUPFAM" id="SSF49785">
    <property type="entry name" value="Galactose-binding domain-like"/>
    <property type="match status" value="1"/>
</dbReference>
<dbReference type="GO" id="GO:0005737">
    <property type="term" value="C:cytoplasm"/>
    <property type="evidence" value="ECO:0007669"/>
    <property type="project" value="UniProtKB-ARBA"/>
</dbReference>
<evidence type="ECO:0000256" key="1">
    <source>
        <dbReference type="ARBA" id="ARBA00025788"/>
    </source>
</evidence>
<feature type="domain" description="PITH" evidence="3">
    <location>
        <begin position="16"/>
        <end position="191"/>
    </location>
</feature>
<organism evidence="4 5">
    <name type="scientific">Rhodofomes roseus</name>
    <dbReference type="NCBI Taxonomy" id="34475"/>
    <lineage>
        <taxon>Eukaryota</taxon>
        <taxon>Fungi</taxon>
        <taxon>Dikarya</taxon>
        <taxon>Basidiomycota</taxon>
        <taxon>Agaricomycotina</taxon>
        <taxon>Agaricomycetes</taxon>
        <taxon>Polyporales</taxon>
        <taxon>Rhodofomes</taxon>
    </lineage>
</organism>
<evidence type="ECO:0000313" key="5">
    <source>
        <dbReference type="Proteomes" id="UP000298390"/>
    </source>
</evidence>
<evidence type="ECO:0000313" key="4">
    <source>
        <dbReference type="EMBL" id="TFY68070.1"/>
    </source>
</evidence>
<dbReference type="InterPro" id="IPR037047">
    <property type="entry name" value="PITH_dom_sf"/>
</dbReference>
<dbReference type="AlphaFoldDB" id="A0A4Y9Z214"/>
<protein>
    <recommendedName>
        <fullName evidence="3">PITH domain-containing protein</fullName>
    </recommendedName>
</protein>
<sequence length="191" mass="21476">MDDSDVSWTPARISPPKPSDQRDQKSVLEHLDLQQLTCLNEDEEHTFKSIVSNRAKNTSGGTYLLSDVDEQLLLNITFNQTVRIRSIAIQASSLAQAPRKIKLLINRPTIGFDDFSDGEFTQEFELTEDQVQEGKRVPLRYVRFQAVNALHIFVESNHGGEDQTRIDAIDVYGTAVIGTRDLSGLKKADDE</sequence>
<name>A0A4Y9Z214_9APHY</name>
<dbReference type="InterPro" id="IPR010400">
    <property type="entry name" value="PITH_dom"/>
</dbReference>
<proteinExistence type="inferred from homology"/>
<evidence type="ECO:0000259" key="3">
    <source>
        <dbReference type="PROSITE" id="PS51532"/>
    </source>
</evidence>
<feature type="region of interest" description="Disordered" evidence="2">
    <location>
        <begin position="1"/>
        <end position="24"/>
    </location>
</feature>
<reference evidence="4 5" key="1">
    <citation type="submission" date="2019-01" db="EMBL/GenBank/DDBJ databases">
        <title>Genome sequencing of the rare red list fungi Fomitopsis rosea.</title>
        <authorList>
            <person name="Buettner E."/>
            <person name="Kellner H."/>
        </authorList>
    </citation>
    <scope>NUCLEOTIDE SEQUENCE [LARGE SCALE GENOMIC DNA]</scope>
    <source>
        <strain evidence="4 5">DSM 105464</strain>
    </source>
</reference>
<dbReference type="PANTHER" id="PTHR12175:SF5">
    <property type="entry name" value="OS03G0795500 PROTEIN"/>
    <property type="match status" value="1"/>
</dbReference>
<dbReference type="EMBL" id="SEKV01000038">
    <property type="protein sequence ID" value="TFY68070.1"/>
    <property type="molecule type" value="Genomic_DNA"/>
</dbReference>
<dbReference type="STRING" id="34475.A0A4Y9Z214"/>
<dbReference type="InterPro" id="IPR045099">
    <property type="entry name" value="PITH1-like"/>
</dbReference>
<dbReference type="PANTHER" id="PTHR12175">
    <property type="entry name" value="AD039 HT014 THIOREDOXIN FAMILY TRP26"/>
    <property type="match status" value="1"/>
</dbReference>